<dbReference type="CDD" id="cd00592">
    <property type="entry name" value="HTH_MerR-like"/>
    <property type="match status" value="1"/>
</dbReference>
<dbReference type="Proteomes" id="UP001597286">
    <property type="component" value="Unassembled WGS sequence"/>
</dbReference>
<dbReference type="InterPro" id="IPR009061">
    <property type="entry name" value="DNA-bd_dom_put_sf"/>
</dbReference>
<evidence type="ECO:0000259" key="2">
    <source>
        <dbReference type="PROSITE" id="PS50937"/>
    </source>
</evidence>
<reference evidence="4" key="1">
    <citation type="journal article" date="2019" name="Int. J. Syst. Evol. Microbiol.">
        <title>The Global Catalogue of Microorganisms (GCM) 10K type strain sequencing project: providing services to taxonomists for standard genome sequencing and annotation.</title>
        <authorList>
            <consortium name="The Broad Institute Genomics Platform"/>
            <consortium name="The Broad Institute Genome Sequencing Center for Infectious Disease"/>
            <person name="Wu L."/>
            <person name="Ma J."/>
        </authorList>
    </citation>
    <scope>NUCLEOTIDE SEQUENCE [LARGE SCALE GENOMIC DNA]</scope>
    <source>
        <strain evidence="4">DT72</strain>
    </source>
</reference>
<evidence type="ECO:0000313" key="3">
    <source>
        <dbReference type="EMBL" id="MFD1812308.1"/>
    </source>
</evidence>
<dbReference type="Gene3D" id="1.10.1660.10">
    <property type="match status" value="1"/>
</dbReference>
<dbReference type="SUPFAM" id="SSF46955">
    <property type="entry name" value="Putative DNA-binding domain"/>
    <property type="match status" value="1"/>
</dbReference>
<dbReference type="InterPro" id="IPR047057">
    <property type="entry name" value="MerR_fam"/>
</dbReference>
<accession>A0ABW4P2T6</accession>
<protein>
    <submittedName>
        <fullName evidence="3">MerR family transcriptional regulator</fullName>
    </submittedName>
</protein>
<sequence>MDADTSLSIGDLARRTGLTVKTIRYYADTGIVPPTSRSSAGHRRYGADAVVRLEFVRTLRDLGLDLESIRKVVDREAALADVAETHAEALAVQIRLLRTRRALLLAVAARGSTTEAMTTVPALAAMAEGERHALIDAFLDGVFGGAASETGVPGIMRTLTPELPDFPEPEQITAWVELAEPMQDIEFRNVMTGLADHFAADRAHSVGVHRDTAAVIRDLVGPALAANVAPAAPEATAVVDEAVASFARTVDLPVGPRVRRQLLDWLALVQDPRRERYLERLAVVNGWSAPESLSPVFAWLERAVSARE</sequence>
<evidence type="ECO:0000256" key="1">
    <source>
        <dbReference type="ARBA" id="ARBA00023125"/>
    </source>
</evidence>
<dbReference type="SMART" id="SM00422">
    <property type="entry name" value="HTH_MERR"/>
    <property type="match status" value="1"/>
</dbReference>
<dbReference type="PANTHER" id="PTHR30204">
    <property type="entry name" value="REDOX-CYCLING DRUG-SENSING TRANSCRIPTIONAL ACTIVATOR SOXR"/>
    <property type="match status" value="1"/>
</dbReference>
<dbReference type="InterPro" id="IPR000551">
    <property type="entry name" value="MerR-type_HTH_dom"/>
</dbReference>
<keyword evidence="1" id="KW-0238">DNA-binding</keyword>
<feature type="domain" description="HTH merR-type" evidence="2">
    <location>
        <begin position="6"/>
        <end position="75"/>
    </location>
</feature>
<organism evidence="3 4">
    <name type="scientific">Rhodococcus gannanensis</name>
    <dbReference type="NCBI Taxonomy" id="1960308"/>
    <lineage>
        <taxon>Bacteria</taxon>
        <taxon>Bacillati</taxon>
        <taxon>Actinomycetota</taxon>
        <taxon>Actinomycetes</taxon>
        <taxon>Mycobacteriales</taxon>
        <taxon>Nocardiaceae</taxon>
        <taxon>Rhodococcus</taxon>
    </lineage>
</organism>
<proteinExistence type="predicted"/>
<name>A0ABW4P2T6_9NOCA</name>
<keyword evidence="4" id="KW-1185">Reference proteome</keyword>
<comment type="caution">
    <text evidence="3">The sequence shown here is derived from an EMBL/GenBank/DDBJ whole genome shotgun (WGS) entry which is preliminary data.</text>
</comment>
<dbReference type="PANTHER" id="PTHR30204:SF93">
    <property type="entry name" value="HTH MERR-TYPE DOMAIN-CONTAINING PROTEIN"/>
    <property type="match status" value="1"/>
</dbReference>
<dbReference type="EMBL" id="JBHUFB010000009">
    <property type="protein sequence ID" value="MFD1812308.1"/>
    <property type="molecule type" value="Genomic_DNA"/>
</dbReference>
<dbReference type="Pfam" id="PF13411">
    <property type="entry name" value="MerR_1"/>
    <property type="match status" value="1"/>
</dbReference>
<dbReference type="PRINTS" id="PR00040">
    <property type="entry name" value="HTHMERR"/>
</dbReference>
<dbReference type="PROSITE" id="PS50937">
    <property type="entry name" value="HTH_MERR_2"/>
    <property type="match status" value="1"/>
</dbReference>
<dbReference type="RefSeq" id="WP_378484820.1">
    <property type="nucleotide sequence ID" value="NZ_JBHUFB010000009.1"/>
</dbReference>
<evidence type="ECO:0000313" key="4">
    <source>
        <dbReference type="Proteomes" id="UP001597286"/>
    </source>
</evidence>
<gene>
    <name evidence="3" type="ORF">ACFSJG_08785</name>
</gene>